<dbReference type="GO" id="GO:0043565">
    <property type="term" value="F:sequence-specific DNA binding"/>
    <property type="evidence" value="ECO:0007669"/>
    <property type="project" value="InterPro"/>
</dbReference>
<evidence type="ECO:0008006" key="4">
    <source>
        <dbReference type="Google" id="ProtNLM"/>
    </source>
</evidence>
<dbReference type="GO" id="GO:0005524">
    <property type="term" value="F:ATP binding"/>
    <property type="evidence" value="ECO:0007669"/>
    <property type="project" value="InterPro"/>
</dbReference>
<protein>
    <recommendedName>
        <fullName evidence="4">Chromosomal replication initiator DnaA C-terminal domain-containing protein</fullName>
    </recommendedName>
</protein>
<name>A0A381PEN0_9ZZZZ</name>
<evidence type="ECO:0000313" key="3">
    <source>
        <dbReference type="EMBL" id="SUZ65475.1"/>
    </source>
</evidence>
<dbReference type="InterPro" id="IPR002686">
    <property type="entry name" value="Transposase_17"/>
</dbReference>
<dbReference type="Gene3D" id="3.30.70.1290">
    <property type="entry name" value="Transposase IS200-like"/>
    <property type="match status" value="1"/>
</dbReference>
<dbReference type="EMBL" id="UINC01000961">
    <property type="protein sequence ID" value="SUZ65475.1"/>
    <property type="molecule type" value="Genomic_DNA"/>
</dbReference>
<reference evidence="3" key="1">
    <citation type="submission" date="2018-05" db="EMBL/GenBank/DDBJ databases">
        <authorList>
            <person name="Lanie J.A."/>
            <person name="Ng W.-L."/>
            <person name="Kazmierczak K.M."/>
            <person name="Andrzejewski T.M."/>
            <person name="Davidsen T.M."/>
            <person name="Wayne K.J."/>
            <person name="Tettelin H."/>
            <person name="Glass J.I."/>
            <person name="Rusch D."/>
            <person name="Podicherti R."/>
            <person name="Tsui H.-C.T."/>
            <person name="Winkler M.E."/>
        </authorList>
    </citation>
    <scope>NUCLEOTIDE SEQUENCE</scope>
</reference>
<dbReference type="InterPro" id="IPR010921">
    <property type="entry name" value="Trp_repressor/repl_initiator"/>
</dbReference>
<dbReference type="PANTHER" id="PTHR34322">
    <property type="entry name" value="TRANSPOSASE, Y1_TNP DOMAIN-CONTAINING"/>
    <property type="match status" value="1"/>
</dbReference>
<dbReference type="AlphaFoldDB" id="A0A381PEN0"/>
<dbReference type="CDD" id="cd06571">
    <property type="entry name" value="Bac_DnaA_C"/>
    <property type="match status" value="1"/>
</dbReference>
<accession>A0A381PEN0</accession>
<feature type="domain" description="Chromosomal replication initiator DnaA C-terminal" evidence="1">
    <location>
        <begin position="228"/>
        <end position="298"/>
    </location>
</feature>
<dbReference type="SMART" id="SM01321">
    <property type="entry name" value="Y1_Tnp"/>
    <property type="match status" value="1"/>
</dbReference>
<dbReference type="GO" id="GO:0004803">
    <property type="term" value="F:transposase activity"/>
    <property type="evidence" value="ECO:0007669"/>
    <property type="project" value="InterPro"/>
</dbReference>
<dbReference type="Gene3D" id="1.10.1750.10">
    <property type="match status" value="1"/>
</dbReference>
<dbReference type="InterPro" id="IPR013159">
    <property type="entry name" value="DnaA_C"/>
</dbReference>
<dbReference type="SMART" id="SM00760">
    <property type="entry name" value="Bac_DnaA_C"/>
    <property type="match status" value="1"/>
</dbReference>
<dbReference type="Pfam" id="PF01797">
    <property type="entry name" value="Y1_Tnp"/>
    <property type="match status" value="1"/>
</dbReference>
<dbReference type="GO" id="GO:0006313">
    <property type="term" value="P:DNA transposition"/>
    <property type="evidence" value="ECO:0007669"/>
    <property type="project" value="InterPro"/>
</dbReference>
<proteinExistence type="predicted"/>
<dbReference type="Pfam" id="PF08299">
    <property type="entry name" value="Bac_DnaA_C"/>
    <property type="match status" value="1"/>
</dbReference>
<dbReference type="SUPFAM" id="SSF143422">
    <property type="entry name" value="Transposase IS200-like"/>
    <property type="match status" value="1"/>
</dbReference>
<feature type="domain" description="Transposase IS200-like" evidence="2">
    <location>
        <begin position="9"/>
        <end position="123"/>
    </location>
</feature>
<dbReference type="SUPFAM" id="SSF48295">
    <property type="entry name" value="TrpR-like"/>
    <property type="match status" value="1"/>
</dbReference>
<evidence type="ECO:0000259" key="2">
    <source>
        <dbReference type="SMART" id="SM01321"/>
    </source>
</evidence>
<gene>
    <name evidence="3" type="ORF">METZ01_LOCUS18329</name>
</gene>
<dbReference type="InterPro" id="IPR036515">
    <property type="entry name" value="Transposase_17_sf"/>
</dbReference>
<dbReference type="GO" id="GO:0006270">
    <property type="term" value="P:DNA replication initiation"/>
    <property type="evidence" value="ECO:0007669"/>
    <property type="project" value="InterPro"/>
</dbReference>
<dbReference type="GO" id="GO:0006275">
    <property type="term" value="P:regulation of DNA replication"/>
    <property type="evidence" value="ECO:0007669"/>
    <property type="project" value="InterPro"/>
</dbReference>
<organism evidence="3">
    <name type="scientific">marine metagenome</name>
    <dbReference type="NCBI Taxonomy" id="408172"/>
    <lineage>
        <taxon>unclassified sequences</taxon>
        <taxon>metagenomes</taxon>
        <taxon>ecological metagenomes</taxon>
    </lineage>
</organism>
<dbReference type="PANTHER" id="PTHR34322:SF2">
    <property type="entry name" value="TRANSPOSASE IS200-LIKE DOMAIN-CONTAINING PROTEIN"/>
    <property type="match status" value="1"/>
</dbReference>
<evidence type="ECO:0000259" key="1">
    <source>
        <dbReference type="SMART" id="SM00760"/>
    </source>
</evidence>
<sequence length="323" mass="37161">MARPLRIEYPDATYHVSNYGLGNQRVFPSPKYFEIFLEALGETCSRLNVEVHAYCLLRDQYHLVVKTPEGNLSRFMRQVDGLYTQQYQSMKNMAGSLFRGRYKAVLIQADKYLLPLSRYINSKVKVSERNTYPYISYIYFTRGSTNPPVWFNRDDTLRQLRVAVAKRPSAYRKYIALGVDDEFSHFYGKKNLPSIMGDKKFLKAAQRKRSATSVRGLSRGANAKWRPSCKKIVSAVAKRFKVTEASIYKAARGPGSKNVPRWVAMYLCQELSAVTLQSIAKLFRLKRYGTVSTTVGKLKIEFEEDPKLQVKTERLARQLSRAK</sequence>